<dbReference type="Proteomes" id="UP001295469">
    <property type="component" value="Chromosome A02"/>
</dbReference>
<dbReference type="AlphaFoldDB" id="A0A816X351"/>
<name>A0A816X351_BRANA</name>
<evidence type="ECO:0000313" key="2">
    <source>
        <dbReference type="EMBL" id="CAF2141765.1"/>
    </source>
</evidence>
<protein>
    <submittedName>
        <fullName evidence="2">(rape) hypothetical protein</fullName>
    </submittedName>
</protein>
<organism evidence="2">
    <name type="scientific">Brassica napus</name>
    <name type="common">Rape</name>
    <dbReference type="NCBI Taxonomy" id="3708"/>
    <lineage>
        <taxon>Eukaryota</taxon>
        <taxon>Viridiplantae</taxon>
        <taxon>Streptophyta</taxon>
        <taxon>Embryophyta</taxon>
        <taxon>Tracheophyta</taxon>
        <taxon>Spermatophyta</taxon>
        <taxon>Magnoliopsida</taxon>
        <taxon>eudicotyledons</taxon>
        <taxon>Gunneridae</taxon>
        <taxon>Pentapetalae</taxon>
        <taxon>rosids</taxon>
        <taxon>malvids</taxon>
        <taxon>Brassicales</taxon>
        <taxon>Brassicaceae</taxon>
        <taxon>Brassiceae</taxon>
        <taxon>Brassica</taxon>
    </lineage>
</organism>
<proteinExistence type="predicted"/>
<gene>
    <name evidence="2" type="ORF">DARMORV10_A02P26950.1</name>
</gene>
<dbReference type="PANTHER" id="PTHR48449:SF1">
    <property type="entry name" value="DUF1985 DOMAIN-CONTAINING PROTEIN"/>
    <property type="match status" value="1"/>
</dbReference>
<accession>A0A816X351</accession>
<dbReference type="InterPro" id="IPR015410">
    <property type="entry name" value="DUF1985"/>
</dbReference>
<dbReference type="PANTHER" id="PTHR48449">
    <property type="entry name" value="DUF1985 DOMAIN-CONTAINING PROTEIN"/>
    <property type="match status" value="1"/>
</dbReference>
<dbReference type="EMBL" id="HG994356">
    <property type="protein sequence ID" value="CAF2141765.1"/>
    <property type="molecule type" value="Genomic_DNA"/>
</dbReference>
<feature type="domain" description="DUF1985" evidence="1">
    <location>
        <begin position="71"/>
        <end position="136"/>
    </location>
</feature>
<sequence length="159" mass="18217">MDSGLPKWLFRAGLEPNGEKVNTYSVMTHLRDLLAILKPYEIDVFKKNGFEKLFELAEKPIWSSRFGFFLLRRQIEVSNKTEIWVLFGGKPVRLSLREFKLVTALKCGKVDNLNTKDSTPYYYTMFGRHENMTVKKGTNASHLQAALDLAASFASLQVH</sequence>
<reference evidence="2" key="1">
    <citation type="submission" date="2021-01" db="EMBL/GenBank/DDBJ databases">
        <authorList>
            <consortium name="Genoscope - CEA"/>
            <person name="William W."/>
        </authorList>
    </citation>
    <scope>NUCLEOTIDE SEQUENCE</scope>
</reference>
<dbReference type="Pfam" id="PF09331">
    <property type="entry name" value="DUF1985"/>
    <property type="match status" value="1"/>
</dbReference>
<evidence type="ECO:0000259" key="1">
    <source>
        <dbReference type="Pfam" id="PF09331"/>
    </source>
</evidence>